<dbReference type="Proteomes" id="UP000466578">
    <property type="component" value="Chromosome"/>
</dbReference>
<accession>A0ABM7KCW8</accession>
<organism evidence="1 2">
    <name type="scientific">Mycobacterium paraintracellulare</name>
    <dbReference type="NCBI Taxonomy" id="1138383"/>
    <lineage>
        <taxon>Bacteria</taxon>
        <taxon>Bacillati</taxon>
        <taxon>Actinomycetota</taxon>
        <taxon>Actinomycetes</taxon>
        <taxon>Mycobacteriales</taxon>
        <taxon>Mycobacteriaceae</taxon>
        <taxon>Mycobacterium</taxon>
        <taxon>Mycobacterium avium complex (MAC)</taxon>
    </lineage>
</organism>
<proteinExistence type="predicted"/>
<keyword evidence="2" id="KW-1185">Reference proteome</keyword>
<name>A0ABM7KCW8_9MYCO</name>
<reference evidence="1 2" key="1">
    <citation type="journal article" date="2019" name="Emerg. Microbes Infect.">
        <title>Comprehensive subspecies identification of 175 nontuberculous mycobacteria species based on 7547 genomic profiles.</title>
        <authorList>
            <person name="Matsumoto Y."/>
            <person name="Kinjo T."/>
            <person name="Motooka D."/>
            <person name="Nabeya D."/>
            <person name="Jung N."/>
            <person name="Uechi K."/>
            <person name="Horii T."/>
            <person name="Iida T."/>
            <person name="Fujita J."/>
            <person name="Nakamura S."/>
        </authorList>
    </citation>
    <scope>NUCLEOTIDE SEQUENCE [LARGE SCALE GENOMIC DNA]</scope>
    <source>
        <strain evidence="1 2">JCM 30622</strain>
    </source>
</reference>
<sequence>MRENDLPTIARAARSAMRMVGALVLPEVMVGIAEASAGKHPYWIGAYPSRAAAGRVFSHDGNFTAGHPARRAVQEHDCAVVAKDRYRNRDLALVSSDIRESRSFDRPLTPIGVPGADMTTAIAAHDPVDKDAADGHDDLLLAG</sequence>
<dbReference type="EMBL" id="AP022597">
    <property type="protein sequence ID" value="BBY72046.1"/>
    <property type="molecule type" value="Genomic_DNA"/>
</dbReference>
<gene>
    <name evidence="1" type="ORF">MPRI_42330</name>
</gene>
<evidence type="ECO:0000313" key="2">
    <source>
        <dbReference type="Proteomes" id="UP000466578"/>
    </source>
</evidence>
<evidence type="ECO:0000313" key="1">
    <source>
        <dbReference type="EMBL" id="BBY72046.1"/>
    </source>
</evidence>
<dbReference type="GeneID" id="97008238"/>
<protein>
    <submittedName>
        <fullName evidence="1">Uncharacterized protein</fullName>
    </submittedName>
</protein>
<dbReference type="RefSeq" id="WP_197538612.1">
    <property type="nucleotide sequence ID" value="NC_016948.1"/>
</dbReference>